<evidence type="ECO:0000313" key="4">
    <source>
        <dbReference type="EMBL" id="WRT64312.1"/>
    </source>
</evidence>
<accession>A0ABZ1CRD5</accession>
<feature type="domain" description="ACB" evidence="3">
    <location>
        <begin position="3"/>
        <end position="92"/>
    </location>
</feature>
<dbReference type="InterPro" id="IPR035984">
    <property type="entry name" value="Acyl-CoA-binding_sf"/>
</dbReference>
<keyword evidence="5" id="KW-1185">Reference proteome</keyword>
<dbReference type="RefSeq" id="XP_062789052.1">
    <property type="nucleotide sequence ID" value="XM_062933001.1"/>
</dbReference>
<dbReference type="GeneID" id="87953375"/>
<dbReference type="PRINTS" id="PR00689">
    <property type="entry name" value="ACOABINDINGP"/>
</dbReference>
<proteinExistence type="inferred from homology"/>
<dbReference type="InterPro" id="IPR014352">
    <property type="entry name" value="FERM/acyl-CoA-bd_prot_sf"/>
</dbReference>
<evidence type="ECO:0000256" key="1">
    <source>
        <dbReference type="ARBA" id="ARBA00005567"/>
    </source>
</evidence>
<protein>
    <recommendedName>
        <fullName evidence="3">ACB domain-containing protein</fullName>
    </recommendedName>
</protein>
<evidence type="ECO:0000259" key="3">
    <source>
        <dbReference type="PROSITE" id="PS51228"/>
    </source>
</evidence>
<dbReference type="EMBL" id="CP141881">
    <property type="protein sequence ID" value="WRT64312.1"/>
    <property type="molecule type" value="Genomic_DNA"/>
</dbReference>
<gene>
    <name evidence="4" type="ORF">IL334_001244</name>
</gene>
<reference evidence="4 5" key="1">
    <citation type="submission" date="2024-01" db="EMBL/GenBank/DDBJ databases">
        <title>Comparative genomics of Cryptococcus and Kwoniella reveals pathogenesis evolution and contrasting modes of karyotype evolution via chromosome fusion or intercentromeric recombination.</title>
        <authorList>
            <person name="Coelho M.A."/>
            <person name="David-Palma M."/>
            <person name="Shea T."/>
            <person name="Bowers K."/>
            <person name="McGinley-Smith S."/>
            <person name="Mohammad A.W."/>
            <person name="Gnirke A."/>
            <person name="Yurkov A.M."/>
            <person name="Nowrousian M."/>
            <person name="Sun S."/>
            <person name="Cuomo C.A."/>
            <person name="Heitman J."/>
        </authorList>
    </citation>
    <scope>NUCLEOTIDE SEQUENCE [LARGE SCALE GENOMIC DNA]</scope>
    <source>
        <strain evidence="4">CBS 11374</strain>
    </source>
</reference>
<comment type="similarity">
    <text evidence="1">Belongs to the ACBP family.</text>
</comment>
<dbReference type="PROSITE" id="PS51228">
    <property type="entry name" value="ACB_2"/>
    <property type="match status" value="1"/>
</dbReference>
<evidence type="ECO:0000256" key="2">
    <source>
        <dbReference type="ARBA" id="ARBA00023121"/>
    </source>
</evidence>
<name>A0ABZ1CRD5_9TREE</name>
<dbReference type="Pfam" id="PF00887">
    <property type="entry name" value="ACBP"/>
    <property type="match status" value="1"/>
</dbReference>
<dbReference type="SUPFAM" id="SSF47027">
    <property type="entry name" value="Acyl-CoA binding protein"/>
    <property type="match status" value="1"/>
</dbReference>
<organism evidence="4 5">
    <name type="scientific">Kwoniella shivajii</name>
    <dbReference type="NCBI Taxonomy" id="564305"/>
    <lineage>
        <taxon>Eukaryota</taxon>
        <taxon>Fungi</taxon>
        <taxon>Dikarya</taxon>
        <taxon>Basidiomycota</taxon>
        <taxon>Agaricomycotina</taxon>
        <taxon>Tremellomycetes</taxon>
        <taxon>Tremellales</taxon>
        <taxon>Cryptococcaceae</taxon>
        <taxon>Kwoniella</taxon>
    </lineage>
</organism>
<dbReference type="PANTHER" id="PTHR23310">
    <property type="entry name" value="ACYL-COA-BINDING PROTEIN, ACBP"/>
    <property type="match status" value="1"/>
</dbReference>
<dbReference type="InterPro" id="IPR000582">
    <property type="entry name" value="Acyl-CoA-binding_protein"/>
</dbReference>
<dbReference type="Proteomes" id="UP001329825">
    <property type="component" value="Chromosome 1"/>
</dbReference>
<keyword evidence="2" id="KW-0446">Lipid-binding</keyword>
<dbReference type="Gene3D" id="1.20.80.10">
    <property type="match status" value="1"/>
</dbReference>
<dbReference type="PANTHER" id="PTHR23310:SF62">
    <property type="entry name" value="ACYL-COA BINDING PROTEIN 1, ISOFORM A"/>
    <property type="match status" value="1"/>
</dbReference>
<sequence length="128" mass="14126">MSVQAQFDKAVALVQGLPKDGPVQPSQEDKLAFYGAYKQANEGDVSGPAPGMFDFVGKAKYKAWKELEGKDKDEAKKRYVELLKAMLQKQDDEESKKYLAELEGEWPDSIVPSLFIAAYLPFCSSAAA</sequence>
<evidence type="ECO:0000313" key="5">
    <source>
        <dbReference type="Proteomes" id="UP001329825"/>
    </source>
</evidence>